<dbReference type="PANTHER" id="PTHR23501:SF107">
    <property type="entry name" value="TRANSPORTER, PUTATIVE (AFU_ORTHOLOGUE AFUA_7G04730)-RELATED"/>
    <property type="match status" value="1"/>
</dbReference>
<evidence type="ECO:0000313" key="7">
    <source>
        <dbReference type="EMBL" id="KAF2210214.1"/>
    </source>
</evidence>
<dbReference type="OrthoDB" id="4078873at2759"/>
<evidence type="ECO:0000256" key="3">
    <source>
        <dbReference type="ARBA" id="ARBA00022989"/>
    </source>
</evidence>
<keyword evidence="8" id="KW-1185">Reference proteome</keyword>
<evidence type="ECO:0000313" key="8">
    <source>
        <dbReference type="Proteomes" id="UP000799539"/>
    </source>
</evidence>
<feature type="transmembrane region" description="Helical" evidence="6">
    <location>
        <begin position="238"/>
        <end position="260"/>
    </location>
</feature>
<dbReference type="Proteomes" id="UP000799539">
    <property type="component" value="Unassembled WGS sequence"/>
</dbReference>
<feature type="transmembrane region" description="Helical" evidence="6">
    <location>
        <begin position="431"/>
        <end position="451"/>
    </location>
</feature>
<proteinExistence type="predicted"/>
<feature type="transmembrane region" description="Helical" evidence="6">
    <location>
        <begin position="110"/>
        <end position="127"/>
    </location>
</feature>
<sequence length="632" mass="68586">MPSWPAAACVSGFRCSPGTTLTPHTTGLCPSDKIISLFPPSRPSPSSSIAHFHHVAPDLGLPQHKQAACPGRRRDPAKSPTDSDGESFTEGAQDGVKAIEAVTTVWTKKTLVAALIFIVFLSFVGSLQQQMGFGLEVYVVSDFSALGLYATTGVVSQLVAGVGRLGVAKLLDVWGRPQGFAVMILFVTIGLAMMAGTNSVEMYMGAQIFYWFGVLGRDLCISVFLSDITSLKNRGFMFALETSPFLATTWIGSPLAQAFLDGPGWRWGYGVFTVIEPAVNLPLIALFMWYTRKARREGVLRKGSSGRTTFESIKYYAIQFDLVGIFFLGSGLALFLLPFNIYSRQARGWGTPFIIAMLVLGIALVVVFVLWERFFAPVQFAPWYVLTNRTVMGANVVQLSSAMSFGIWASFMNPFTQIVYGLSVTEAGYVQNIYSIGSCFTGVIAGILIRWSGKFKWLAAYIGLPLVILGVGMLTEFRQPSYSIGPMIVCQVLIALGGGLTTICSQTAVMAAVTHQHIAVVLAIQALFFSVGQAIGYSISTPLWNEYFPQSLADFLPPELQSNATIIAGSIAEQQVFLKGTPAREAIEQAYGVAMKYQTIAATAVLALAVPAVLLWRNIKVNEFKQTKGKVW</sequence>
<dbReference type="SUPFAM" id="SSF103473">
    <property type="entry name" value="MFS general substrate transporter"/>
    <property type="match status" value="2"/>
</dbReference>
<feature type="transmembrane region" description="Helical" evidence="6">
    <location>
        <begin position="349"/>
        <end position="371"/>
    </location>
</feature>
<evidence type="ECO:0000256" key="2">
    <source>
        <dbReference type="ARBA" id="ARBA00022692"/>
    </source>
</evidence>
<feature type="transmembrane region" description="Helical" evidence="6">
    <location>
        <begin position="392"/>
        <end position="411"/>
    </location>
</feature>
<feature type="region of interest" description="Disordered" evidence="5">
    <location>
        <begin position="63"/>
        <end position="90"/>
    </location>
</feature>
<dbReference type="AlphaFoldDB" id="A0A6A6F9W9"/>
<keyword evidence="4 6" id="KW-0472">Membrane</keyword>
<keyword evidence="2 6" id="KW-0812">Transmembrane</keyword>
<feature type="transmembrane region" description="Helical" evidence="6">
    <location>
        <begin position="147"/>
        <end position="167"/>
    </location>
</feature>
<feature type="transmembrane region" description="Helical" evidence="6">
    <location>
        <begin position="208"/>
        <end position="226"/>
    </location>
</feature>
<name>A0A6A6F9W9_9PEZI</name>
<dbReference type="Pfam" id="PF07690">
    <property type="entry name" value="MFS_1"/>
    <property type="match status" value="2"/>
</dbReference>
<comment type="subcellular location">
    <subcellularLocation>
        <location evidence="1">Membrane</location>
        <topology evidence="1">Multi-pass membrane protein</topology>
    </subcellularLocation>
</comment>
<dbReference type="GO" id="GO:0022857">
    <property type="term" value="F:transmembrane transporter activity"/>
    <property type="evidence" value="ECO:0007669"/>
    <property type="project" value="InterPro"/>
</dbReference>
<feature type="transmembrane region" description="Helical" evidence="6">
    <location>
        <begin position="483"/>
        <end position="505"/>
    </location>
</feature>
<feature type="transmembrane region" description="Helical" evidence="6">
    <location>
        <begin position="179"/>
        <end position="196"/>
    </location>
</feature>
<dbReference type="InterPro" id="IPR011701">
    <property type="entry name" value="MFS"/>
</dbReference>
<feature type="transmembrane region" description="Helical" evidence="6">
    <location>
        <begin position="266"/>
        <end position="292"/>
    </location>
</feature>
<reference evidence="7" key="1">
    <citation type="journal article" date="2020" name="Stud. Mycol.">
        <title>101 Dothideomycetes genomes: a test case for predicting lifestyles and emergence of pathogens.</title>
        <authorList>
            <person name="Haridas S."/>
            <person name="Albert R."/>
            <person name="Binder M."/>
            <person name="Bloem J."/>
            <person name="Labutti K."/>
            <person name="Salamov A."/>
            <person name="Andreopoulos B."/>
            <person name="Baker S."/>
            <person name="Barry K."/>
            <person name="Bills G."/>
            <person name="Bluhm B."/>
            <person name="Cannon C."/>
            <person name="Castanera R."/>
            <person name="Culley D."/>
            <person name="Daum C."/>
            <person name="Ezra D."/>
            <person name="Gonzalez J."/>
            <person name="Henrissat B."/>
            <person name="Kuo A."/>
            <person name="Liang C."/>
            <person name="Lipzen A."/>
            <person name="Lutzoni F."/>
            <person name="Magnuson J."/>
            <person name="Mondo S."/>
            <person name="Nolan M."/>
            <person name="Ohm R."/>
            <person name="Pangilinan J."/>
            <person name="Park H.-J."/>
            <person name="Ramirez L."/>
            <person name="Alfaro M."/>
            <person name="Sun H."/>
            <person name="Tritt A."/>
            <person name="Yoshinaga Y."/>
            <person name="Zwiers L.-H."/>
            <person name="Turgeon B."/>
            <person name="Goodwin S."/>
            <person name="Spatafora J."/>
            <person name="Crous P."/>
            <person name="Grigoriev I."/>
        </authorList>
    </citation>
    <scope>NUCLEOTIDE SEQUENCE</scope>
    <source>
        <strain evidence="7">SCOH1-5</strain>
    </source>
</reference>
<feature type="transmembrane region" description="Helical" evidence="6">
    <location>
        <begin position="458"/>
        <end position="477"/>
    </location>
</feature>
<feature type="transmembrane region" description="Helical" evidence="6">
    <location>
        <begin position="597"/>
        <end position="616"/>
    </location>
</feature>
<accession>A0A6A6F9W9</accession>
<gene>
    <name evidence="7" type="ORF">CERZMDRAFT_113439</name>
</gene>
<dbReference type="InterPro" id="IPR036259">
    <property type="entry name" value="MFS_trans_sf"/>
</dbReference>
<evidence type="ECO:0000256" key="4">
    <source>
        <dbReference type="ARBA" id="ARBA00023136"/>
    </source>
</evidence>
<dbReference type="GO" id="GO:0005886">
    <property type="term" value="C:plasma membrane"/>
    <property type="evidence" value="ECO:0007669"/>
    <property type="project" value="TreeGrafter"/>
</dbReference>
<dbReference type="PANTHER" id="PTHR23501">
    <property type="entry name" value="MAJOR FACILITATOR SUPERFAMILY"/>
    <property type="match status" value="1"/>
</dbReference>
<evidence type="ECO:0000256" key="1">
    <source>
        <dbReference type="ARBA" id="ARBA00004141"/>
    </source>
</evidence>
<evidence type="ECO:0000256" key="6">
    <source>
        <dbReference type="SAM" id="Phobius"/>
    </source>
</evidence>
<feature type="transmembrane region" description="Helical" evidence="6">
    <location>
        <begin position="517"/>
        <end position="539"/>
    </location>
</feature>
<protein>
    <recommendedName>
        <fullName evidence="9">Major facilitator superfamily (MFS) profile domain-containing protein</fullName>
    </recommendedName>
</protein>
<evidence type="ECO:0000256" key="5">
    <source>
        <dbReference type="SAM" id="MobiDB-lite"/>
    </source>
</evidence>
<evidence type="ECO:0008006" key="9">
    <source>
        <dbReference type="Google" id="ProtNLM"/>
    </source>
</evidence>
<organism evidence="7 8">
    <name type="scientific">Cercospora zeae-maydis SCOH1-5</name>
    <dbReference type="NCBI Taxonomy" id="717836"/>
    <lineage>
        <taxon>Eukaryota</taxon>
        <taxon>Fungi</taxon>
        <taxon>Dikarya</taxon>
        <taxon>Ascomycota</taxon>
        <taxon>Pezizomycotina</taxon>
        <taxon>Dothideomycetes</taxon>
        <taxon>Dothideomycetidae</taxon>
        <taxon>Mycosphaerellales</taxon>
        <taxon>Mycosphaerellaceae</taxon>
        <taxon>Cercospora</taxon>
    </lineage>
</organism>
<dbReference type="EMBL" id="ML992682">
    <property type="protein sequence ID" value="KAF2210214.1"/>
    <property type="molecule type" value="Genomic_DNA"/>
</dbReference>
<dbReference type="Gene3D" id="1.20.1250.20">
    <property type="entry name" value="MFS general substrate transporter like domains"/>
    <property type="match status" value="2"/>
</dbReference>
<feature type="transmembrane region" description="Helical" evidence="6">
    <location>
        <begin position="313"/>
        <end position="337"/>
    </location>
</feature>
<keyword evidence="3 6" id="KW-1133">Transmembrane helix</keyword>